<dbReference type="SMART" id="SM00836">
    <property type="entry name" value="DALR_1"/>
    <property type="match status" value="1"/>
</dbReference>
<feature type="transmembrane region" description="Helical" evidence="12">
    <location>
        <begin position="817"/>
        <end position="839"/>
    </location>
</feature>
<dbReference type="InterPro" id="IPR001412">
    <property type="entry name" value="aa-tRNA-synth_I_CS"/>
</dbReference>
<sequence>MKEFKCAYLSIRKQQEMADEALLQKLENDASLLLAEGENLKRLQSNLESYEEDPELCSMIQTNQRLRYRIGLLKTALAELNSNKCEKEANFDSSVLQSLKLIFAKAVCDAFPTAAECPIIITETSSEKHGDYQFNSCMAIAKFLSNSQSTKISPRKVAEEIVDVLMTTVQSEKQKSLIDKIEIAGPGFLNIFLNFNAVHQRIFDIFINGVKPPVLPAKRVVVDFSSPNIAKEMHVGHLRSTIIGDCICRLLEFCGFDVLRLNHVGDWGTQFGMLIAHLKDRFPNYQNEPPHLADLQSFYKESKVRFDADEEFKSRALKEVVKLQAHEPEQIKAWTLICQLSRNDFQRIYDKLDVKLVERGLLEIDEGRKIVFPEGCSTPLTIVKSDGGYTYDTSDLAALKHRLFEEKADWVLYVVDAGQGLHFQQIFTVGKQLGWWNENSHRVQHIAFGLVLGEDKRKFRTRSGETVKLSDLLEEGMRRSASTLKEKQRDQVLSPKELDIAQRSVAYGCIKYADLSHNRKNDYVFSFDKMLEDKGNTAVYLLYAYSRMRSISRNANVSRENLQDKIHCGEISFDHPKELKLMKMIIKFPDIISQVVENFLPNLICDYIYNLATVFTEFYDECYCIEKDPKTGALVKINYNRLILCEVTADLLCFWNGKMETAGKRNVGSELDRHLSEWIPAEDMSSFKTAFYTVALFTFLAVVFSLLGSVCCLLASFAQPILWAVLFGTVLFPLKKSLANAFECWLDEIQHTKTPFAVGLLVLPWRFAEFSISSLVARLARKSNILSVIIYVLLWSVSRNGPLLPLFRRLWNFLDCLLSFGFNWFSITLSLVYFIVICVVVNMKKKEPNKYFIRALSVPVWYLVICIGSNIFGKYRVLAALAFVTFIVCVALDVFKDTEKPQTEKDFQMSHFDYLERIIGAALLLFILKHNYMFALMGLLLTLASMRKLCQYFDGWKTMVDFILYIYWKFHDNFSPVLHIWFPHQMRDFFNLCFFGSPNYLSKLRNCSSILSTVTVMVIMMTALILLLFFFVVQIGDESASLAMLSFDLLNRTWTSGNHLPVFVENAISSHDRQAFIEDGYMKARSWLGSKARSLLQADDDNGEKGQMLESQLLLILDNIYDMWKSTNRSNLGDQSTLTTVWVHLHTDNFSALSSGLIHYLQANFAIVSSILEVTWNFLLLNLNAIITLAIPLLGEIFTFGFSLFNMLLQFIMFLTTLFYLLECSKDVWKPVEMLAGFVPFLSTPKGGESVFFVAFQRSVRSVFVISFKMSTFYGLYTWLMYSLFGLSMTVLPSVIASLLAAVPVVPPSIACFPGCLELWLANGESTLAVLFLICSLAPSMFVDAALYTELKQAMQIRKSSIFDGVIRLWRRLLVGLARCDHWSSIAVLFSVRQCAVPFSWKILLRLVDHSIR</sequence>
<feature type="transmembrane region" description="Helical" evidence="12">
    <location>
        <begin position="1200"/>
        <end position="1222"/>
    </location>
</feature>
<evidence type="ECO:0000256" key="8">
    <source>
        <dbReference type="ARBA" id="ARBA00033033"/>
    </source>
</evidence>
<dbReference type="InterPro" id="IPR001278">
    <property type="entry name" value="Arg-tRNA-ligase"/>
</dbReference>
<keyword evidence="11" id="KW-0175">Coiled coil</keyword>
<feature type="transmembrane region" description="Helical" evidence="12">
    <location>
        <begin position="779"/>
        <end position="797"/>
    </location>
</feature>
<evidence type="ECO:0000256" key="3">
    <source>
        <dbReference type="ARBA" id="ARBA00022598"/>
    </source>
</evidence>
<evidence type="ECO:0000256" key="12">
    <source>
        <dbReference type="SAM" id="Phobius"/>
    </source>
</evidence>
<dbReference type="SUPFAM" id="SSF55190">
    <property type="entry name" value="Arginyl-tRNA synthetase (ArgRS), N-terminal 'additional' domain"/>
    <property type="match status" value="1"/>
</dbReference>
<dbReference type="InterPro" id="IPR008909">
    <property type="entry name" value="DALR_anticod-bd"/>
</dbReference>
<feature type="transmembrane region" description="Helical" evidence="12">
    <location>
        <begin position="918"/>
        <end position="944"/>
    </location>
</feature>
<evidence type="ECO:0000313" key="15">
    <source>
        <dbReference type="EMBL" id="KRY69277.1"/>
    </source>
</evidence>
<accession>A0A0V1E604</accession>
<feature type="transmembrane region" description="Helical" evidence="12">
    <location>
        <begin position="851"/>
        <end position="871"/>
    </location>
</feature>
<dbReference type="EC" id="6.1.1.19" evidence="2"/>
<evidence type="ECO:0000259" key="14">
    <source>
        <dbReference type="SMART" id="SM01016"/>
    </source>
</evidence>
<proteinExistence type="inferred from homology"/>
<feature type="domain" description="Arginyl tRNA synthetase N-terminal" evidence="14">
    <location>
        <begin position="97"/>
        <end position="193"/>
    </location>
</feature>
<feature type="transmembrane region" description="Helical" evidence="12">
    <location>
        <begin position="689"/>
        <end position="707"/>
    </location>
</feature>
<feature type="transmembrane region" description="Helical" evidence="12">
    <location>
        <begin position="714"/>
        <end position="734"/>
    </location>
</feature>
<dbReference type="Pfam" id="PF00750">
    <property type="entry name" value="tRNA-synt_1d"/>
    <property type="match status" value="1"/>
</dbReference>
<feature type="domain" description="DALR anticodon binding" evidence="13">
    <location>
        <begin position="541"/>
        <end position="652"/>
    </location>
</feature>
<dbReference type="InterPro" id="IPR014729">
    <property type="entry name" value="Rossmann-like_a/b/a_fold"/>
</dbReference>
<evidence type="ECO:0000256" key="2">
    <source>
        <dbReference type="ARBA" id="ARBA00012837"/>
    </source>
</evidence>
<comment type="catalytic activity">
    <reaction evidence="9">
        <text>tRNA(Arg) + L-arginine + ATP = L-arginyl-tRNA(Arg) + AMP + diphosphate</text>
        <dbReference type="Rhea" id="RHEA:20301"/>
        <dbReference type="Rhea" id="RHEA-COMP:9658"/>
        <dbReference type="Rhea" id="RHEA-COMP:9673"/>
        <dbReference type="ChEBI" id="CHEBI:30616"/>
        <dbReference type="ChEBI" id="CHEBI:32682"/>
        <dbReference type="ChEBI" id="CHEBI:33019"/>
        <dbReference type="ChEBI" id="CHEBI:78442"/>
        <dbReference type="ChEBI" id="CHEBI:78513"/>
        <dbReference type="ChEBI" id="CHEBI:456215"/>
        <dbReference type="EC" id="6.1.1.19"/>
    </reaction>
</comment>
<evidence type="ECO:0000256" key="5">
    <source>
        <dbReference type="ARBA" id="ARBA00022840"/>
    </source>
</evidence>
<dbReference type="PANTHER" id="PTHR11956">
    <property type="entry name" value="ARGINYL-TRNA SYNTHETASE"/>
    <property type="match status" value="1"/>
</dbReference>
<dbReference type="CDD" id="cd00671">
    <property type="entry name" value="ArgRS_core"/>
    <property type="match status" value="1"/>
</dbReference>
<comment type="similarity">
    <text evidence="1">Belongs to the class-I aminoacyl-tRNA synthetase family.</text>
</comment>
<dbReference type="InterPro" id="IPR009080">
    <property type="entry name" value="tRNAsynth_Ia_anticodon-bd"/>
</dbReference>
<name>A0A0V1E604_TRIPS</name>
<dbReference type="GO" id="GO:0006420">
    <property type="term" value="P:arginyl-tRNA aminoacylation"/>
    <property type="evidence" value="ECO:0007669"/>
    <property type="project" value="InterPro"/>
</dbReference>
<dbReference type="Gene3D" id="3.30.1360.70">
    <property type="entry name" value="Arginyl tRNA synthetase N-terminal domain"/>
    <property type="match status" value="1"/>
</dbReference>
<dbReference type="GO" id="GO:0005524">
    <property type="term" value="F:ATP binding"/>
    <property type="evidence" value="ECO:0007669"/>
    <property type="project" value="UniProtKB-KW"/>
</dbReference>
<dbReference type="SUPFAM" id="SSF52374">
    <property type="entry name" value="Nucleotidylyl transferase"/>
    <property type="match status" value="1"/>
</dbReference>
<dbReference type="FunFam" id="3.40.50.620:FF:000116">
    <property type="entry name" value="Arginine--tRNA ligase"/>
    <property type="match status" value="1"/>
</dbReference>
<keyword evidence="12" id="KW-1133">Transmembrane helix</keyword>
<evidence type="ECO:0000256" key="6">
    <source>
        <dbReference type="ARBA" id="ARBA00022917"/>
    </source>
</evidence>
<keyword evidence="12" id="KW-0812">Transmembrane</keyword>
<feature type="transmembrane region" description="Helical" evidence="12">
    <location>
        <begin position="1326"/>
        <end position="1349"/>
    </location>
</feature>
<comment type="caution">
    <text evidence="15">The sequence shown here is derived from an EMBL/GenBank/DDBJ whole genome shotgun (WGS) entry which is preliminary data.</text>
</comment>
<keyword evidence="12" id="KW-0472">Membrane</keyword>
<evidence type="ECO:0000256" key="4">
    <source>
        <dbReference type="ARBA" id="ARBA00022741"/>
    </source>
</evidence>
<dbReference type="InterPro" id="IPR036695">
    <property type="entry name" value="Arg-tRNA-synth_N_sf"/>
</dbReference>
<dbReference type="GO" id="GO:0005737">
    <property type="term" value="C:cytoplasm"/>
    <property type="evidence" value="ECO:0007669"/>
    <property type="project" value="InterPro"/>
</dbReference>
<dbReference type="PANTHER" id="PTHR11956:SF5">
    <property type="entry name" value="ARGININE--TRNA LIGASE, CYTOPLASMIC"/>
    <property type="match status" value="1"/>
</dbReference>
<dbReference type="EMBL" id="JYDR01000093">
    <property type="protein sequence ID" value="KRY69277.1"/>
    <property type="molecule type" value="Genomic_DNA"/>
</dbReference>
<dbReference type="SUPFAM" id="SSF47323">
    <property type="entry name" value="Anticodon-binding domain of a subclass of class I aminoacyl-tRNA synthetases"/>
    <property type="match status" value="1"/>
</dbReference>
<dbReference type="Pfam" id="PF03485">
    <property type="entry name" value="Arg_tRNA_synt_N"/>
    <property type="match status" value="1"/>
</dbReference>
<feature type="coiled-coil region" evidence="11">
    <location>
        <begin position="23"/>
        <end position="53"/>
    </location>
</feature>
<reference evidence="15 16" key="1">
    <citation type="submission" date="2015-01" db="EMBL/GenBank/DDBJ databases">
        <title>Evolution of Trichinella species and genotypes.</title>
        <authorList>
            <person name="Korhonen P.K."/>
            <person name="Edoardo P."/>
            <person name="Giuseppe L.R."/>
            <person name="Gasser R.B."/>
        </authorList>
    </citation>
    <scope>NUCLEOTIDE SEQUENCE [LARGE SCALE GENOMIC DNA]</scope>
    <source>
        <strain evidence="15">ISS13</strain>
    </source>
</reference>
<keyword evidence="7" id="KW-0030">Aminoacyl-tRNA synthetase</keyword>
<dbReference type="Pfam" id="PF05746">
    <property type="entry name" value="DALR_1"/>
    <property type="match status" value="1"/>
</dbReference>
<protein>
    <recommendedName>
        <fullName evidence="10">Probable arginine--tRNA ligase, cytoplasmic</fullName>
        <ecNumber evidence="2">6.1.1.19</ecNumber>
    </recommendedName>
    <alternativeName>
        <fullName evidence="8">Arginyl-tRNA synthetase</fullName>
    </alternativeName>
</protein>
<evidence type="ECO:0000259" key="13">
    <source>
        <dbReference type="SMART" id="SM00836"/>
    </source>
</evidence>
<dbReference type="SMART" id="SM01016">
    <property type="entry name" value="Arg_tRNA_synt_N"/>
    <property type="match status" value="1"/>
</dbReference>
<dbReference type="GO" id="GO:0004814">
    <property type="term" value="F:arginine-tRNA ligase activity"/>
    <property type="evidence" value="ECO:0007669"/>
    <property type="project" value="UniProtKB-EC"/>
</dbReference>
<feature type="transmembrane region" description="Helical" evidence="12">
    <location>
        <begin position="1010"/>
        <end position="1033"/>
    </location>
</feature>
<keyword evidence="5" id="KW-0067">ATP-binding</keyword>
<evidence type="ECO:0000313" key="16">
    <source>
        <dbReference type="Proteomes" id="UP000054632"/>
    </source>
</evidence>
<evidence type="ECO:0000256" key="11">
    <source>
        <dbReference type="SAM" id="Coils"/>
    </source>
</evidence>
<keyword evidence="6" id="KW-0648">Protein biosynthesis</keyword>
<evidence type="ECO:0000256" key="7">
    <source>
        <dbReference type="ARBA" id="ARBA00023146"/>
    </source>
</evidence>
<dbReference type="InterPro" id="IPR035684">
    <property type="entry name" value="ArgRS_core"/>
</dbReference>
<gene>
    <name evidence="15" type="primary">TMEM245</name>
    <name evidence="15" type="ORF">T4A_12987</name>
</gene>
<evidence type="ECO:0000256" key="10">
    <source>
        <dbReference type="ARBA" id="ARBA00071644"/>
    </source>
</evidence>
<dbReference type="Proteomes" id="UP000054632">
    <property type="component" value="Unassembled WGS sequence"/>
</dbReference>
<dbReference type="Gene3D" id="3.40.50.620">
    <property type="entry name" value="HUPs"/>
    <property type="match status" value="2"/>
</dbReference>
<feature type="transmembrane region" description="Helical" evidence="12">
    <location>
        <begin position="877"/>
        <end position="895"/>
    </location>
</feature>
<dbReference type="FunFam" id="3.30.1360.70:FF:000002">
    <property type="entry name" value="arginine--tRNA ligase, cytoplasmic"/>
    <property type="match status" value="1"/>
</dbReference>
<evidence type="ECO:0000256" key="9">
    <source>
        <dbReference type="ARBA" id="ARBA00049339"/>
    </source>
</evidence>
<keyword evidence="4" id="KW-0547">Nucleotide-binding</keyword>
<dbReference type="PRINTS" id="PR01038">
    <property type="entry name" value="TRNASYNTHARG"/>
</dbReference>
<organism evidence="15 16">
    <name type="scientific">Trichinella pseudospiralis</name>
    <name type="common">Parasitic roundworm</name>
    <dbReference type="NCBI Taxonomy" id="6337"/>
    <lineage>
        <taxon>Eukaryota</taxon>
        <taxon>Metazoa</taxon>
        <taxon>Ecdysozoa</taxon>
        <taxon>Nematoda</taxon>
        <taxon>Enoplea</taxon>
        <taxon>Dorylaimia</taxon>
        <taxon>Trichinellida</taxon>
        <taxon>Trichinellidae</taxon>
        <taxon>Trichinella</taxon>
    </lineage>
</organism>
<keyword evidence="3 15" id="KW-0436">Ligase</keyword>
<dbReference type="InterPro" id="IPR005148">
    <property type="entry name" value="Arg-tRNA-synth_N"/>
</dbReference>
<dbReference type="Gene3D" id="1.10.730.10">
    <property type="entry name" value="Isoleucyl-tRNA Synthetase, Domain 1"/>
    <property type="match status" value="1"/>
</dbReference>
<dbReference type="PROSITE" id="PS00178">
    <property type="entry name" value="AA_TRNA_LIGASE_I"/>
    <property type="match status" value="1"/>
</dbReference>
<evidence type="ECO:0000256" key="1">
    <source>
        <dbReference type="ARBA" id="ARBA00005594"/>
    </source>
</evidence>